<protein>
    <recommendedName>
        <fullName evidence="3">ATP-grasp domain-containing protein</fullName>
    </recommendedName>
</protein>
<dbReference type="SUPFAM" id="SSF56059">
    <property type="entry name" value="Glutathione synthetase ATP-binding domain-like"/>
    <property type="match status" value="1"/>
</dbReference>
<dbReference type="InterPro" id="IPR013815">
    <property type="entry name" value="ATP_grasp_subdomain_1"/>
</dbReference>
<dbReference type="EMBL" id="JQED01000040">
    <property type="protein sequence ID" value="KGJ89651.1"/>
    <property type="molecule type" value="Genomic_DNA"/>
</dbReference>
<proteinExistence type="predicted"/>
<evidence type="ECO:0000256" key="1">
    <source>
        <dbReference type="ARBA" id="ARBA00022598"/>
    </source>
</evidence>
<name>A0A099KH53_COLPS</name>
<dbReference type="Proteomes" id="UP000029843">
    <property type="component" value="Unassembled WGS sequence"/>
</dbReference>
<keyword evidence="1" id="KW-0436">Ligase</keyword>
<accession>A0A099KH53</accession>
<keyword evidence="2" id="KW-0547">Nucleotide-binding</keyword>
<gene>
    <name evidence="4" type="ORF">ND2E_3842</name>
</gene>
<dbReference type="Gene3D" id="3.30.1490.20">
    <property type="entry name" value="ATP-grasp fold, A domain"/>
    <property type="match status" value="1"/>
</dbReference>
<evidence type="ECO:0000313" key="5">
    <source>
        <dbReference type="Proteomes" id="UP000029843"/>
    </source>
</evidence>
<feature type="domain" description="ATP-grasp" evidence="3">
    <location>
        <begin position="37"/>
        <end position="240"/>
    </location>
</feature>
<dbReference type="GO" id="GO:0008716">
    <property type="term" value="F:D-alanine-D-alanine ligase activity"/>
    <property type="evidence" value="ECO:0007669"/>
    <property type="project" value="InterPro"/>
</dbReference>
<keyword evidence="2" id="KW-0067">ATP-binding</keyword>
<comment type="caution">
    <text evidence="4">The sequence shown here is derived from an EMBL/GenBank/DDBJ whole genome shotgun (WGS) entry which is preliminary data.</text>
</comment>
<evidence type="ECO:0000313" key="4">
    <source>
        <dbReference type="EMBL" id="KGJ89651.1"/>
    </source>
</evidence>
<sequence length="281" mass="32700">MIIRILLVLSYVVSCIRLCVKPWYYFRLNAPYFNESKGLFSKLDIDRLIPRQWRLEQWVDDGTREPSEYPVFVKPEWGQNSRGISRADNLMQLQQFRRQRKLSKMRYLVQEAAKGAIEFEIFTIANHQDLSKHAVLSVTQVNNTSSDKFPINGIYNKKTQYQDITPTLSIEQREKISQYASEIGQFKISRLGVRADSIAALVAGQFEVIEINLFVPMPLVLLCQQRSSIDNVRFIFNAMYSLANVTKQIPKNQPYKAIFFRKLGVMRQHTIKENEVGNESH</sequence>
<dbReference type="GO" id="GO:0046872">
    <property type="term" value="F:metal ion binding"/>
    <property type="evidence" value="ECO:0007669"/>
    <property type="project" value="InterPro"/>
</dbReference>
<dbReference type="OrthoDB" id="9779168at2"/>
<dbReference type="InterPro" id="IPR011095">
    <property type="entry name" value="Dala_Dala_lig_C"/>
</dbReference>
<dbReference type="InterPro" id="IPR011761">
    <property type="entry name" value="ATP-grasp"/>
</dbReference>
<reference evidence="4 5" key="1">
    <citation type="submission" date="2014-08" db="EMBL/GenBank/DDBJ databases">
        <title>Genomic and Phenotypic Diversity of Colwellia psychrerythraea strains from Disparate Marine Basins.</title>
        <authorList>
            <person name="Techtmann S.M."/>
            <person name="Stelling S.C."/>
            <person name="Utturkar S.M."/>
            <person name="Alshibli N."/>
            <person name="Harris A."/>
            <person name="Brown S.D."/>
            <person name="Hazen T.C."/>
        </authorList>
    </citation>
    <scope>NUCLEOTIDE SEQUENCE [LARGE SCALE GENOMIC DNA]</scope>
    <source>
        <strain evidence="4 5">ND2E</strain>
    </source>
</reference>
<evidence type="ECO:0000259" key="3">
    <source>
        <dbReference type="PROSITE" id="PS50975"/>
    </source>
</evidence>
<dbReference type="PROSITE" id="PS50975">
    <property type="entry name" value="ATP_GRASP"/>
    <property type="match status" value="1"/>
</dbReference>
<dbReference type="AlphaFoldDB" id="A0A099KH53"/>
<dbReference type="GO" id="GO:0005524">
    <property type="term" value="F:ATP binding"/>
    <property type="evidence" value="ECO:0007669"/>
    <property type="project" value="UniProtKB-UniRule"/>
</dbReference>
<dbReference type="Pfam" id="PF07478">
    <property type="entry name" value="Dala_Dala_lig_C"/>
    <property type="match status" value="1"/>
</dbReference>
<organism evidence="4 5">
    <name type="scientific">Colwellia psychrerythraea</name>
    <name type="common">Vibrio psychroerythus</name>
    <dbReference type="NCBI Taxonomy" id="28229"/>
    <lineage>
        <taxon>Bacteria</taxon>
        <taxon>Pseudomonadati</taxon>
        <taxon>Pseudomonadota</taxon>
        <taxon>Gammaproteobacteria</taxon>
        <taxon>Alteromonadales</taxon>
        <taxon>Colwelliaceae</taxon>
        <taxon>Colwellia</taxon>
    </lineage>
</organism>
<evidence type="ECO:0000256" key="2">
    <source>
        <dbReference type="PROSITE-ProRule" id="PRU00409"/>
    </source>
</evidence>
<dbReference type="Gene3D" id="3.30.470.20">
    <property type="entry name" value="ATP-grasp fold, B domain"/>
    <property type="match status" value="1"/>
</dbReference>
<dbReference type="PATRIC" id="fig|28229.4.peg.2998"/>